<organism evidence="1">
    <name type="scientific">Anguilla anguilla</name>
    <name type="common">European freshwater eel</name>
    <name type="synonym">Muraena anguilla</name>
    <dbReference type="NCBI Taxonomy" id="7936"/>
    <lineage>
        <taxon>Eukaryota</taxon>
        <taxon>Metazoa</taxon>
        <taxon>Chordata</taxon>
        <taxon>Craniata</taxon>
        <taxon>Vertebrata</taxon>
        <taxon>Euteleostomi</taxon>
        <taxon>Actinopterygii</taxon>
        <taxon>Neopterygii</taxon>
        <taxon>Teleostei</taxon>
        <taxon>Anguilliformes</taxon>
        <taxon>Anguillidae</taxon>
        <taxon>Anguilla</taxon>
    </lineage>
</organism>
<sequence>MYLHINTGFVAYKF</sequence>
<reference evidence="1" key="1">
    <citation type="submission" date="2014-11" db="EMBL/GenBank/DDBJ databases">
        <authorList>
            <person name="Amaro Gonzalez C."/>
        </authorList>
    </citation>
    <scope>NUCLEOTIDE SEQUENCE</scope>
</reference>
<proteinExistence type="predicted"/>
<evidence type="ECO:0000313" key="1">
    <source>
        <dbReference type="EMBL" id="JAH25523.1"/>
    </source>
</evidence>
<accession>A0A0E9RAZ9</accession>
<protein>
    <submittedName>
        <fullName evidence="1">Uncharacterized protein</fullName>
    </submittedName>
</protein>
<name>A0A0E9RAZ9_ANGAN</name>
<dbReference type="EMBL" id="GBXM01083054">
    <property type="protein sequence ID" value="JAH25523.1"/>
    <property type="molecule type" value="Transcribed_RNA"/>
</dbReference>
<reference evidence="1" key="2">
    <citation type="journal article" date="2015" name="Fish Shellfish Immunol.">
        <title>Early steps in the European eel (Anguilla anguilla)-Vibrio vulnificus interaction in the gills: Role of the RtxA13 toxin.</title>
        <authorList>
            <person name="Callol A."/>
            <person name="Pajuelo D."/>
            <person name="Ebbesson L."/>
            <person name="Teles M."/>
            <person name="MacKenzie S."/>
            <person name="Amaro C."/>
        </authorList>
    </citation>
    <scope>NUCLEOTIDE SEQUENCE</scope>
</reference>